<dbReference type="GO" id="GO:0005506">
    <property type="term" value="F:iron ion binding"/>
    <property type="evidence" value="ECO:0007669"/>
    <property type="project" value="InterPro"/>
</dbReference>
<evidence type="ECO:0000256" key="7">
    <source>
        <dbReference type="ARBA" id="ARBA00023004"/>
    </source>
</evidence>
<proteinExistence type="evidence at transcript level"/>
<dbReference type="EMBL" id="AB573340">
    <property type="protein sequence ID" value="BAK09473.1"/>
    <property type="molecule type" value="mRNA"/>
</dbReference>
<feature type="signal peptide" evidence="10">
    <location>
        <begin position="1"/>
        <end position="30"/>
    </location>
</feature>
<feature type="chain" id="PRO_5003270874" evidence="10">
    <location>
        <begin position="31"/>
        <end position="562"/>
    </location>
</feature>
<keyword evidence="7 9" id="KW-0408">Iron</keyword>
<feature type="binding site" description="axial binding residue" evidence="9">
    <location>
        <position position="495"/>
    </location>
    <ligand>
        <name>heme</name>
        <dbReference type="ChEBI" id="CHEBI:30413"/>
    </ligand>
    <ligandPart>
        <name>Fe</name>
        <dbReference type="ChEBI" id="CHEBI:18248"/>
    </ligandPart>
</feature>
<evidence type="ECO:0000256" key="3">
    <source>
        <dbReference type="ARBA" id="ARBA00010617"/>
    </source>
</evidence>
<dbReference type="SUPFAM" id="SSF48264">
    <property type="entry name" value="Cytochrome P450"/>
    <property type="match status" value="1"/>
</dbReference>
<evidence type="ECO:0000256" key="6">
    <source>
        <dbReference type="ARBA" id="ARBA00023002"/>
    </source>
</evidence>
<evidence type="ECO:0000256" key="1">
    <source>
        <dbReference type="ARBA" id="ARBA00001971"/>
    </source>
</evidence>
<dbReference type="Gene3D" id="1.10.630.10">
    <property type="entry name" value="Cytochrome P450"/>
    <property type="match status" value="1"/>
</dbReference>
<dbReference type="GO" id="GO:0016705">
    <property type="term" value="F:oxidoreductase activity, acting on paired donors, with incorporation or reduction of molecular oxygen"/>
    <property type="evidence" value="ECO:0007669"/>
    <property type="project" value="InterPro"/>
</dbReference>
<evidence type="ECO:0000256" key="5">
    <source>
        <dbReference type="ARBA" id="ARBA00022723"/>
    </source>
</evidence>
<dbReference type="Pfam" id="PF00067">
    <property type="entry name" value="p450"/>
    <property type="match status" value="1"/>
</dbReference>
<comment type="similarity">
    <text evidence="3">Belongs to the cytochrome P450 family.</text>
</comment>
<comment type="cofactor">
    <cofactor evidence="1 9">
        <name>heme</name>
        <dbReference type="ChEBI" id="CHEBI:30413"/>
    </cofactor>
</comment>
<dbReference type="GO" id="GO:0004497">
    <property type="term" value="F:monooxygenase activity"/>
    <property type="evidence" value="ECO:0007669"/>
    <property type="project" value="UniProtKB-KW"/>
</dbReference>
<gene>
    <name evidence="11" type="primary">PpCYP149</name>
</gene>
<evidence type="ECO:0000256" key="8">
    <source>
        <dbReference type="ARBA" id="ARBA00023033"/>
    </source>
</evidence>
<dbReference type="CDD" id="cd11069">
    <property type="entry name" value="CYP_FUM15-like"/>
    <property type="match status" value="1"/>
</dbReference>
<dbReference type="PRINTS" id="PR00385">
    <property type="entry name" value="P450"/>
</dbReference>
<comment type="pathway">
    <text evidence="2">Secondary metabolite biosynthesis.</text>
</comment>
<dbReference type="InterPro" id="IPR050121">
    <property type="entry name" value="Cytochrome_P450_monoxygenase"/>
</dbReference>
<keyword evidence="8" id="KW-0503">Monooxygenase</keyword>
<reference evidence="11" key="1">
    <citation type="journal article" date="2012" name="Arch. Microbiol.">
        <title>Molecular identification and functional characterization of cytochrome P450 monooxygenases from the brown-rot basidiomycete Postia placenta.</title>
        <authorList>
            <person name="Ide M."/>
            <person name="Ichinose H."/>
            <person name="Wariishi H."/>
        </authorList>
    </citation>
    <scope>NUCLEOTIDE SEQUENCE</scope>
    <source>
        <strain evidence="11">MAD-698-R</strain>
    </source>
</reference>
<accession>F1SYC9</accession>
<keyword evidence="4 9" id="KW-0349">Heme</keyword>
<dbReference type="PRINTS" id="PR00463">
    <property type="entry name" value="EP450I"/>
</dbReference>
<organism evidence="11">
    <name type="scientific">Rhodonia placenta</name>
    <dbReference type="NCBI Taxonomy" id="104341"/>
    <lineage>
        <taxon>Eukaryota</taxon>
        <taxon>Fungi</taxon>
        <taxon>Dikarya</taxon>
        <taxon>Basidiomycota</taxon>
        <taxon>Agaricomycotina</taxon>
        <taxon>Agaricomycetes</taxon>
        <taxon>Polyporales</taxon>
        <taxon>Adustoporiaceae</taxon>
        <taxon>Rhodonia</taxon>
    </lineage>
</organism>
<protein>
    <submittedName>
        <fullName evidence="11">Cytochrome P450</fullName>
    </submittedName>
</protein>
<evidence type="ECO:0000256" key="10">
    <source>
        <dbReference type="SAM" id="SignalP"/>
    </source>
</evidence>
<keyword evidence="10" id="KW-0732">Signal</keyword>
<dbReference type="InterPro" id="IPR001128">
    <property type="entry name" value="Cyt_P450"/>
</dbReference>
<dbReference type="InterPro" id="IPR036396">
    <property type="entry name" value="Cyt_P450_sf"/>
</dbReference>
<name>F1SYC9_9APHY</name>
<dbReference type="InterPro" id="IPR002401">
    <property type="entry name" value="Cyt_P450_E_grp-I"/>
</dbReference>
<evidence type="ECO:0000256" key="2">
    <source>
        <dbReference type="ARBA" id="ARBA00005179"/>
    </source>
</evidence>
<evidence type="ECO:0000313" key="11">
    <source>
        <dbReference type="EMBL" id="BAK09473.1"/>
    </source>
</evidence>
<dbReference type="PANTHER" id="PTHR24305">
    <property type="entry name" value="CYTOCHROME P450"/>
    <property type="match status" value="1"/>
</dbReference>
<dbReference type="AlphaFoldDB" id="F1SYC9"/>
<sequence>MSVAHAGASVLLALVLWALVKRLTATKARAIDIAGPEKDHWLKGNYHRIFQDGLEYNLQLTEKYGGAVRIHALLGEEQLYVSDPRALHHIVVKEQDVYEETDMFIMGNKLIFGEGLISTLGEQHRKQRKMLNPVFSLANMRDLLPTIQPIADQLCDLLVSKITAGEQEIDIVPWTSRGALEYICQAALGYTFDALNPEKTSEYAEALRRFSPTALRLILIRPFVPFFVRNFSLQWRNRIMDWYPSSLMHRTCKGIYADKKSAIEGTLVDGSLKLNEPQGATGFRSRGRDIMSILLRANRPSNVRDMLTESELLGQMNTIIFAGFETTAIATSRLLYLLASRPDAQARLCREVRAAKMAHVGDSARWQDVNLSYDVLMGLPYLDALVRETLRVYPPTSILSRTTRKSTVLPLEFPVRSASGQEVTSVPLPENTTVIISILAANHNKEIWGEDASDWRPERWLTSTGERILPGNRDGIKYPGVYASMMTFLGGGRACIGFKFAEMEMNQVLTTLLSTLHFSLPAEKEIYWKMNGLQVPVVRPPAGDGQTPQVPLKIRLVRDDDY</sequence>
<keyword evidence="5 9" id="KW-0479">Metal-binding</keyword>
<keyword evidence="6" id="KW-0560">Oxidoreductase</keyword>
<evidence type="ECO:0000256" key="4">
    <source>
        <dbReference type="ARBA" id="ARBA00022617"/>
    </source>
</evidence>
<dbReference type="GO" id="GO:0020037">
    <property type="term" value="F:heme binding"/>
    <property type="evidence" value="ECO:0007669"/>
    <property type="project" value="InterPro"/>
</dbReference>
<evidence type="ECO:0000256" key="9">
    <source>
        <dbReference type="PIRSR" id="PIRSR602401-1"/>
    </source>
</evidence>
<dbReference type="PANTHER" id="PTHR24305:SF166">
    <property type="entry name" value="CYTOCHROME P450 12A4, MITOCHONDRIAL-RELATED"/>
    <property type="match status" value="1"/>
</dbReference>